<keyword evidence="1" id="KW-0678">Repressor</keyword>
<sequence length="289" mass="31947">MERGQFRGACRRCILPASGQRGRNEAGTMKRTSGNTPPAPIVELETDGRPVHVRPMDFAKGTVIDPHRHRRGQLIYATSGLFVVRTPAGIWMVPSLRGVWVPPMTEHAVSLLTDTRMRSAYIAPEACGVLGQTCRVISVPSVLRELIIYLGDSRSPHDADFHQSIAVVMTGLIREVSTASLSVPLPENDGLRQIYRALTEDPSDQRTLKDWARAVGGSERTLLRRLKDETGMSFRQWRQQIRLLCSLERLASGQPVTTVALDVGYETASGFITAFRQTFGATPAAYFES</sequence>
<comment type="caution">
    <text evidence="7">The sequence shown here is derived from an EMBL/GenBank/DDBJ whole genome shotgun (WGS) entry which is preliminary data.</text>
</comment>
<dbReference type="InterPro" id="IPR018062">
    <property type="entry name" value="HTH_AraC-typ_CS"/>
</dbReference>
<dbReference type="PROSITE" id="PS01124">
    <property type="entry name" value="HTH_ARAC_FAMILY_2"/>
    <property type="match status" value="1"/>
</dbReference>
<keyword evidence="2" id="KW-0805">Transcription regulation</keyword>
<dbReference type="PRINTS" id="PR00032">
    <property type="entry name" value="HTHARAC"/>
</dbReference>
<dbReference type="InterPro" id="IPR020449">
    <property type="entry name" value="Tscrpt_reg_AraC-type_HTH"/>
</dbReference>
<dbReference type="InterPro" id="IPR011051">
    <property type="entry name" value="RmlC_Cupin_sf"/>
</dbReference>
<dbReference type="Pfam" id="PF12833">
    <property type="entry name" value="HTH_18"/>
    <property type="match status" value="1"/>
</dbReference>
<dbReference type="Gene3D" id="2.60.120.10">
    <property type="entry name" value="Jelly Rolls"/>
    <property type="match status" value="1"/>
</dbReference>
<keyword evidence="8" id="KW-1185">Reference proteome</keyword>
<dbReference type="PANTHER" id="PTHR11019:SF159">
    <property type="entry name" value="TRANSCRIPTIONAL REGULATOR-RELATED"/>
    <property type="match status" value="1"/>
</dbReference>
<feature type="domain" description="HTH araC/xylS-type" evidence="6">
    <location>
        <begin position="192"/>
        <end position="289"/>
    </location>
</feature>
<evidence type="ECO:0000256" key="3">
    <source>
        <dbReference type="ARBA" id="ARBA00023125"/>
    </source>
</evidence>
<dbReference type="FunFam" id="1.10.10.60:FF:000132">
    <property type="entry name" value="AraC family transcriptional regulator"/>
    <property type="match status" value="1"/>
</dbReference>
<dbReference type="InterPro" id="IPR014710">
    <property type="entry name" value="RmlC-like_jellyroll"/>
</dbReference>
<evidence type="ECO:0000313" key="7">
    <source>
        <dbReference type="EMBL" id="GGF68530.1"/>
    </source>
</evidence>
<dbReference type="PROSITE" id="PS00041">
    <property type="entry name" value="HTH_ARAC_FAMILY_1"/>
    <property type="match status" value="1"/>
</dbReference>
<protein>
    <submittedName>
        <fullName evidence="7">Transcriptional regulator</fullName>
    </submittedName>
</protein>
<keyword evidence="3" id="KW-0238">DNA-binding</keyword>
<reference evidence="7" key="2">
    <citation type="submission" date="2020-09" db="EMBL/GenBank/DDBJ databases">
        <authorList>
            <person name="Sun Q."/>
            <person name="Sedlacek I."/>
        </authorList>
    </citation>
    <scope>NUCLEOTIDE SEQUENCE</scope>
    <source>
        <strain evidence="7">CCM 7897</strain>
    </source>
</reference>
<dbReference type="SMART" id="SM00342">
    <property type="entry name" value="HTH_ARAC"/>
    <property type="match status" value="1"/>
</dbReference>
<evidence type="ECO:0000313" key="8">
    <source>
        <dbReference type="Proteomes" id="UP000606044"/>
    </source>
</evidence>
<feature type="region of interest" description="Disordered" evidence="5">
    <location>
        <begin position="19"/>
        <end position="41"/>
    </location>
</feature>
<dbReference type="GO" id="GO:0043565">
    <property type="term" value="F:sequence-specific DNA binding"/>
    <property type="evidence" value="ECO:0007669"/>
    <property type="project" value="InterPro"/>
</dbReference>
<dbReference type="PANTHER" id="PTHR11019">
    <property type="entry name" value="HTH-TYPE TRANSCRIPTIONAL REGULATOR NIMR"/>
    <property type="match status" value="1"/>
</dbReference>
<evidence type="ECO:0000256" key="4">
    <source>
        <dbReference type="ARBA" id="ARBA00023163"/>
    </source>
</evidence>
<reference evidence="7" key="1">
    <citation type="journal article" date="2014" name="Int. J. Syst. Evol. Microbiol.">
        <title>Complete genome sequence of Corynebacterium casei LMG S-19264T (=DSM 44701T), isolated from a smear-ripened cheese.</title>
        <authorList>
            <consortium name="US DOE Joint Genome Institute (JGI-PGF)"/>
            <person name="Walter F."/>
            <person name="Albersmeier A."/>
            <person name="Kalinowski J."/>
            <person name="Ruckert C."/>
        </authorList>
    </citation>
    <scope>NUCLEOTIDE SEQUENCE</scope>
    <source>
        <strain evidence="7">CCM 7897</strain>
    </source>
</reference>
<dbReference type="Gene3D" id="1.10.10.60">
    <property type="entry name" value="Homeodomain-like"/>
    <property type="match status" value="1"/>
</dbReference>
<dbReference type="SUPFAM" id="SSF46689">
    <property type="entry name" value="Homeodomain-like"/>
    <property type="match status" value="1"/>
</dbReference>
<evidence type="ECO:0000256" key="2">
    <source>
        <dbReference type="ARBA" id="ARBA00023015"/>
    </source>
</evidence>
<dbReference type="GO" id="GO:0003700">
    <property type="term" value="F:DNA-binding transcription factor activity"/>
    <property type="evidence" value="ECO:0007669"/>
    <property type="project" value="InterPro"/>
</dbReference>
<dbReference type="InterPro" id="IPR009057">
    <property type="entry name" value="Homeodomain-like_sf"/>
</dbReference>
<evidence type="ECO:0000256" key="1">
    <source>
        <dbReference type="ARBA" id="ARBA00022491"/>
    </source>
</evidence>
<keyword evidence="4" id="KW-0804">Transcription</keyword>
<organism evidence="7 8">
    <name type="scientific">Azorhizobium oxalatiphilum</name>
    <dbReference type="NCBI Taxonomy" id="980631"/>
    <lineage>
        <taxon>Bacteria</taxon>
        <taxon>Pseudomonadati</taxon>
        <taxon>Pseudomonadota</taxon>
        <taxon>Alphaproteobacteria</taxon>
        <taxon>Hyphomicrobiales</taxon>
        <taxon>Xanthobacteraceae</taxon>
        <taxon>Azorhizobium</taxon>
    </lineage>
</organism>
<dbReference type="EMBL" id="BMCT01000004">
    <property type="protein sequence ID" value="GGF68530.1"/>
    <property type="molecule type" value="Genomic_DNA"/>
</dbReference>
<proteinExistence type="predicted"/>
<dbReference type="CDD" id="cd06124">
    <property type="entry name" value="cupin_NimR-like_N"/>
    <property type="match status" value="1"/>
</dbReference>
<accession>A0A917FCP4</accession>
<evidence type="ECO:0000259" key="6">
    <source>
        <dbReference type="PROSITE" id="PS01124"/>
    </source>
</evidence>
<dbReference type="Proteomes" id="UP000606044">
    <property type="component" value="Unassembled WGS sequence"/>
</dbReference>
<gene>
    <name evidence="7" type="ORF">GCM10007301_30260</name>
</gene>
<dbReference type="InterPro" id="IPR018060">
    <property type="entry name" value="HTH_AraC"/>
</dbReference>
<dbReference type="AlphaFoldDB" id="A0A917FCP4"/>
<evidence type="ECO:0000256" key="5">
    <source>
        <dbReference type="SAM" id="MobiDB-lite"/>
    </source>
</evidence>
<name>A0A917FCP4_9HYPH</name>
<dbReference type="SUPFAM" id="SSF51182">
    <property type="entry name" value="RmlC-like cupins"/>
    <property type="match status" value="1"/>
</dbReference>